<dbReference type="STRING" id="35608.A0A2U1P7K3"/>
<dbReference type="Gene3D" id="1.25.10.10">
    <property type="entry name" value="Leucine-rich Repeat Variant"/>
    <property type="match status" value="1"/>
</dbReference>
<dbReference type="Pfam" id="PF04499">
    <property type="entry name" value="SAPS"/>
    <property type="match status" value="1"/>
</dbReference>
<keyword evidence="4" id="KW-1185">Reference proteome</keyword>
<feature type="compositionally biased region" description="Basic and acidic residues" evidence="2">
    <location>
        <begin position="642"/>
        <end position="651"/>
    </location>
</feature>
<dbReference type="SUPFAM" id="SSF48371">
    <property type="entry name" value="ARM repeat"/>
    <property type="match status" value="1"/>
</dbReference>
<organism evidence="3 4">
    <name type="scientific">Artemisia annua</name>
    <name type="common">Sweet wormwood</name>
    <dbReference type="NCBI Taxonomy" id="35608"/>
    <lineage>
        <taxon>Eukaryota</taxon>
        <taxon>Viridiplantae</taxon>
        <taxon>Streptophyta</taxon>
        <taxon>Embryophyta</taxon>
        <taxon>Tracheophyta</taxon>
        <taxon>Spermatophyta</taxon>
        <taxon>Magnoliopsida</taxon>
        <taxon>eudicotyledons</taxon>
        <taxon>Gunneridae</taxon>
        <taxon>Pentapetalae</taxon>
        <taxon>asterids</taxon>
        <taxon>campanulids</taxon>
        <taxon>Asterales</taxon>
        <taxon>Asteraceae</taxon>
        <taxon>Asteroideae</taxon>
        <taxon>Anthemideae</taxon>
        <taxon>Artemisiinae</taxon>
        <taxon>Artemisia</taxon>
    </lineage>
</organism>
<dbReference type="AlphaFoldDB" id="A0A2U1P7K3"/>
<evidence type="ECO:0000256" key="2">
    <source>
        <dbReference type="SAM" id="MobiDB-lite"/>
    </source>
</evidence>
<protein>
    <submittedName>
        <fullName evidence="3">Armadillo-type fold</fullName>
    </submittedName>
</protein>
<feature type="compositionally biased region" description="Polar residues" evidence="2">
    <location>
        <begin position="667"/>
        <end position="679"/>
    </location>
</feature>
<feature type="compositionally biased region" description="Polar residues" evidence="2">
    <location>
        <begin position="709"/>
        <end position="720"/>
    </location>
</feature>
<accession>A0A2U1P7K3</accession>
<dbReference type="Proteomes" id="UP000245207">
    <property type="component" value="Unassembled WGS sequence"/>
</dbReference>
<feature type="region of interest" description="Disordered" evidence="2">
    <location>
        <begin position="421"/>
        <end position="440"/>
    </location>
</feature>
<dbReference type="GO" id="GO:0019888">
    <property type="term" value="F:protein phosphatase regulator activity"/>
    <property type="evidence" value="ECO:0007669"/>
    <property type="project" value="TreeGrafter"/>
</dbReference>
<reference evidence="3 4" key="1">
    <citation type="journal article" date="2018" name="Mol. Plant">
        <title>The genome of Artemisia annua provides insight into the evolution of Asteraceae family and artemisinin biosynthesis.</title>
        <authorList>
            <person name="Shen Q."/>
            <person name="Zhang L."/>
            <person name="Liao Z."/>
            <person name="Wang S."/>
            <person name="Yan T."/>
            <person name="Shi P."/>
            <person name="Liu M."/>
            <person name="Fu X."/>
            <person name="Pan Q."/>
            <person name="Wang Y."/>
            <person name="Lv Z."/>
            <person name="Lu X."/>
            <person name="Zhang F."/>
            <person name="Jiang W."/>
            <person name="Ma Y."/>
            <person name="Chen M."/>
            <person name="Hao X."/>
            <person name="Li L."/>
            <person name="Tang Y."/>
            <person name="Lv G."/>
            <person name="Zhou Y."/>
            <person name="Sun X."/>
            <person name="Brodelius P.E."/>
            <person name="Rose J.K.C."/>
            <person name="Tang K."/>
        </authorList>
    </citation>
    <scope>NUCLEOTIDE SEQUENCE [LARGE SCALE GENOMIC DNA]</scope>
    <source>
        <strain evidence="4">cv. Huhao1</strain>
        <tissue evidence="3">Leaf</tissue>
    </source>
</reference>
<evidence type="ECO:0000313" key="3">
    <source>
        <dbReference type="EMBL" id="PWA81735.1"/>
    </source>
</evidence>
<dbReference type="EMBL" id="PKPP01001555">
    <property type="protein sequence ID" value="PWA81735.1"/>
    <property type="molecule type" value="Genomic_DNA"/>
</dbReference>
<proteinExistence type="inferred from homology"/>
<name>A0A2U1P7K3_ARTAN</name>
<evidence type="ECO:0000313" key="4">
    <source>
        <dbReference type="Proteomes" id="UP000245207"/>
    </source>
</evidence>
<dbReference type="InterPro" id="IPR016024">
    <property type="entry name" value="ARM-type_fold"/>
</dbReference>
<gene>
    <name evidence="3" type="ORF">CTI12_AA184460</name>
</gene>
<dbReference type="InterPro" id="IPR011989">
    <property type="entry name" value="ARM-like"/>
</dbReference>
<dbReference type="InterPro" id="IPR007587">
    <property type="entry name" value="SAPS"/>
</dbReference>
<evidence type="ECO:0000256" key="1">
    <source>
        <dbReference type="ARBA" id="ARBA00006180"/>
    </source>
</evidence>
<comment type="caution">
    <text evidence="3">The sequence shown here is derived from an EMBL/GenBank/DDBJ whole genome shotgun (WGS) entry which is preliminary data.</text>
</comment>
<dbReference type="OrthoDB" id="295029at2759"/>
<comment type="similarity">
    <text evidence="1">Belongs to the SAPS family.</text>
</comment>
<feature type="compositionally biased region" description="Acidic residues" evidence="2">
    <location>
        <begin position="591"/>
        <end position="617"/>
    </location>
</feature>
<dbReference type="GO" id="GO:0019903">
    <property type="term" value="F:protein phosphatase binding"/>
    <property type="evidence" value="ECO:0007669"/>
    <property type="project" value="InterPro"/>
</dbReference>
<dbReference type="PANTHER" id="PTHR12634:SF37">
    <property type="entry name" value="SIT4 PHOSPHATASE-ASSOCIATED FAMILY PROTEIN"/>
    <property type="match status" value="1"/>
</dbReference>
<sequence>MFWRMTGFSTVSAVDTIMDKENFTLEDLLNEDEVIQECRATNDRLINFLKERSQLEQLVRYIVEEAPDDVEKRTLKFPFIACEIFTCEVDIMRKALLEDEELMNLLFSFLEPEHPHSTVLAGYFSKVVVCLLQKSASLMSYIQAHPDIIQKLVDLIGITSIMEVLIRLVGADEYFCTTYTDSLQWLEDIDVLEMIVSKFSSSDSPEVHANAAETLCAIARYAPSELASKISNSSFISRLFHHALEDSRPRSVLVYSLSVCIYLLDPKRQTSGTYYMYNQQLPHKTAVTTSPETVEGMLDNLGNLLKLLDITADENILPTTYGKLQPPLGTHRLKIVEFISVIVTVGSEAAEKELIRLGVLRRILELFFEYPYNNFLHHRVEEIIVCCLESKNASLVKHILEDCNLVRSIIDAERNSVLSTDENNAKPTVPTEGRMPPRIGNVGHMTRIANKLVQLMADNGYIHAHLQGNSEWVEWHTNVLLSRNTLGNVSDWECGRPAVYHDQGRDSDDDDYQDRDYDVSALANNLSQAFRYGRSENDDNIEASGSLERDDEDVYFDDESAEAFISSLHLGDDDQESGSVFENLQWFPYEEDNEGSDEEENESSDDEIPDVAECEVPDSEHSSTDTTRNNLADDSRPNVTDKPSESAEQRDSTQPSIITDEPAGPSQPVTDDLPNSQIEANEALPSCTTRGDCDVTSSPPDPQRESELDTTTPQPQQASETDTDRTESAF</sequence>
<dbReference type="PANTHER" id="PTHR12634">
    <property type="entry name" value="SIT4 YEAST -ASSOCIATING PROTEIN-RELATED"/>
    <property type="match status" value="1"/>
</dbReference>
<feature type="region of interest" description="Disordered" evidence="2">
    <location>
        <begin position="591"/>
        <end position="730"/>
    </location>
</feature>